<proteinExistence type="inferred from homology"/>
<dbReference type="InterPro" id="IPR000719">
    <property type="entry name" value="Prot_kinase_dom"/>
</dbReference>
<comment type="similarity">
    <text evidence="1">Belongs to the protein kinase superfamily. STE Ser/Thr protein kinase family. STE20 subfamily.</text>
</comment>
<dbReference type="GeneID" id="106474815"/>
<evidence type="ECO:0000256" key="1">
    <source>
        <dbReference type="ARBA" id="ARBA00008874"/>
    </source>
</evidence>
<reference evidence="7" key="1">
    <citation type="submission" date="2025-08" db="UniProtKB">
        <authorList>
            <consortium name="RefSeq"/>
        </authorList>
    </citation>
    <scope>IDENTIFICATION</scope>
    <source>
        <tissue evidence="7">Muscle</tissue>
    </source>
</reference>
<dbReference type="PANTHER" id="PTHR45832">
    <property type="entry name" value="SERINE/THREONINE-PROTEIN KINASE SAMKA-RELATED-RELATED"/>
    <property type="match status" value="1"/>
</dbReference>
<evidence type="ECO:0000313" key="6">
    <source>
        <dbReference type="Proteomes" id="UP000694941"/>
    </source>
</evidence>
<dbReference type="RefSeq" id="XP_022258821.1">
    <property type="nucleotide sequence ID" value="XM_022403113.1"/>
</dbReference>
<protein>
    <recommendedName>
        <fullName evidence="2">non-specific serine/threonine protein kinase</fullName>
        <ecNumber evidence="2">2.7.11.1</ecNumber>
    </recommendedName>
</protein>
<feature type="domain" description="Protein kinase" evidence="5">
    <location>
        <begin position="1"/>
        <end position="263"/>
    </location>
</feature>
<gene>
    <name evidence="7" type="primary">LOC106474815</name>
</gene>
<dbReference type="InterPro" id="IPR008271">
    <property type="entry name" value="Ser/Thr_kinase_AS"/>
</dbReference>
<evidence type="ECO:0000256" key="4">
    <source>
        <dbReference type="ARBA" id="ARBA00022840"/>
    </source>
</evidence>
<keyword evidence="4" id="KW-0067">ATP-binding</keyword>
<dbReference type="InterPro" id="IPR011009">
    <property type="entry name" value="Kinase-like_dom_sf"/>
</dbReference>
<accession>A0ABM1TSG5</accession>
<dbReference type="PROSITE" id="PS50011">
    <property type="entry name" value="PROTEIN_KINASE_DOM"/>
    <property type="match status" value="1"/>
</dbReference>
<evidence type="ECO:0000259" key="5">
    <source>
        <dbReference type="PROSITE" id="PS50011"/>
    </source>
</evidence>
<dbReference type="SMART" id="SM00220">
    <property type="entry name" value="S_TKc"/>
    <property type="match status" value="1"/>
</dbReference>
<organism evidence="6 7">
    <name type="scientific">Limulus polyphemus</name>
    <name type="common">Atlantic horseshoe crab</name>
    <dbReference type="NCBI Taxonomy" id="6850"/>
    <lineage>
        <taxon>Eukaryota</taxon>
        <taxon>Metazoa</taxon>
        <taxon>Ecdysozoa</taxon>
        <taxon>Arthropoda</taxon>
        <taxon>Chelicerata</taxon>
        <taxon>Merostomata</taxon>
        <taxon>Xiphosura</taxon>
        <taxon>Limulidae</taxon>
        <taxon>Limulus</taxon>
    </lineage>
</organism>
<keyword evidence="3" id="KW-0547">Nucleotide-binding</keyword>
<dbReference type="Gene3D" id="1.10.510.10">
    <property type="entry name" value="Transferase(Phosphotransferase) domain 1"/>
    <property type="match status" value="1"/>
</dbReference>
<evidence type="ECO:0000256" key="2">
    <source>
        <dbReference type="ARBA" id="ARBA00012513"/>
    </source>
</evidence>
<dbReference type="SUPFAM" id="SSF56112">
    <property type="entry name" value="Protein kinase-like (PK-like)"/>
    <property type="match status" value="1"/>
</dbReference>
<dbReference type="InterPro" id="IPR051931">
    <property type="entry name" value="PAK3-like"/>
</dbReference>
<name>A0ABM1TSG5_LIMPO</name>
<evidence type="ECO:0000256" key="3">
    <source>
        <dbReference type="ARBA" id="ARBA00022741"/>
    </source>
</evidence>
<keyword evidence="6" id="KW-1185">Reference proteome</keyword>
<dbReference type="PANTHER" id="PTHR45832:SF22">
    <property type="entry name" value="SERINE_THREONINE-PROTEIN KINASE SAMKA-RELATED"/>
    <property type="match status" value="1"/>
</dbReference>
<evidence type="ECO:0000313" key="7">
    <source>
        <dbReference type="RefSeq" id="XP_022258821.1"/>
    </source>
</evidence>
<dbReference type="Gene3D" id="3.30.200.20">
    <property type="entry name" value="Phosphorylase Kinase, domain 1"/>
    <property type="match status" value="1"/>
</dbReference>
<dbReference type="Pfam" id="PF00069">
    <property type="entry name" value="Pkinase"/>
    <property type="match status" value="1"/>
</dbReference>
<sequence>MTMAKPLSQALDSISNPQLKNLTDLIRRLEKVRFKNKKMTQWEEHHEEQQFTNQVKGEENDRRGYYVKFEKTCVSSGNVFTYQHITDSNEIFFYCFNGSGTVYTAIETETGLKAAIKRIDLTQQPRKELFITELFVLQKMKHPNIVNYLDSYLVGNELWVLIGLEFLHLNNVIYRDIKSENILIEMDHSIKLADFGLCAQINERTSQVGTYHWMAPEVITGKQYGPKVDIWSLGIMAIEMIDGKPPYQQESLDMHPFMELADL</sequence>
<dbReference type="PROSITE" id="PS00108">
    <property type="entry name" value="PROTEIN_KINASE_ST"/>
    <property type="match status" value="1"/>
</dbReference>
<dbReference type="EC" id="2.7.11.1" evidence="2"/>
<dbReference type="Proteomes" id="UP000694941">
    <property type="component" value="Unplaced"/>
</dbReference>